<feature type="domain" description="Sulfatase N-terminal" evidence="1">
    <location>
        <begin position="16"/>
        <end position="182"/>
    </location>
</feature>
<evidence type="ECO:0000313" key="2">
    <source>
        <dbReference type="EMBL" id="MFM4893482.1"/>
    </source>
</evidence>
<dbReference type="GeneID" id="97220728"/>
<dbReference type="RefSeq" id="WP_408790247.1">
    <property type="nucleotide sequence ID" value="NZ_JBGXBU010000004.1"/>
</dbReference>
<reference evidence="2 3" key="1">
    <citation type="submission" date="2024-09" db="EMBL/GenBank/DDBJ databases">
        <title>Aeromonas strains Genome sequencing and assembly.</title>
        <authorList>
            <person name="Hu X."/>
            <person name="Tang B."/>
        </authorList>
    </citation>
    <scope>NUCLEOTIDE SEQUENCE [LARGE SCALE GENOMIC DNA]</scope>
    <source>
        <strain evidence="2 3">NB23SCDHY001</strain>
    </source>
</reference>
<sequence length="282" mass="32500">MPGIDYQAYAGLYRDNAETIASEFSRKGYATLSFHNYYDFFWRRNTVHPKFGFQASYFVYNMPQESWTGLGFPKDSALYDTAYKVYDGLEQDKKAFMFLITVETHGSYKNSDNDHGEANYLSKMSSAMSSLIPFIHKMEERAESKGRSLSIFIVGDHKPSLARVFYDKGIFPDHVFDSERWSKGEYLIRPSLDYTDEMIINTVPMFFKIPSTADTEVAKDFIENKPFFCLPSLMANMLERGATQDLFWLNLSNVCAKGVNDVSSVSDLKEIFELPLYSERLF</sequence>
<dbReference type="InterPro" id="IPR017850">
    <property type="entry name" value="Alkaline_phosphatase_core_sf"/>
</dbReference>
<evidence type="ECO:0000259" key="1">
    <source>
        <dbReference type="Pfam" id="PF00884"/>
    </source>
</evidence>
<protein>
    <submittedName>
        <fullName evidence="2">Sulfatase-like hydrolase/transferase</fullName>
    </submittedName>
</protein>
<gene>
    <name evidence="2" type="ORF">ACEUDJ_11475</name>
</gene>
<evidence type="ECO:0000313" key="3">
    <source>
        <dbReference type="Proteomes" id="UP001630969"/>
    </source>
</evidence>
<accession>A0ABW9GRP2</accession>
<keyword evidence="3" id="KW-1185">Reference proteome</keyword>
<organism evidence="2 3">
    <name type="scientific">Aeromonas bivalvium</name>
    <dbReference type="NCBI Taxonomy" id="440079"/>
    <lineage>
        <taxon>Bacteria</taxon>
        <taxon>Pseudomonadati</taxon>
        <taxon>Pseudomonadota</taxon>
        <taxon>Gammaproteobacteria</taxon>
        <taxon>Aeromonadales</taxon>
        <taxon>Aeromonadaceae</taxon>
        <taxon>Aeromonas</taxon>
    </lineage>
</organism>
<name>A0ABW9GRP2_9GAMM</name>
<dbReference type="EMBL" id="JBGXBU010000004">
    <property type="protein sequence ID" value="MFM4893482.1"/>
    <property type="molecule type" value="Genomic_DNA"/>
</dbReference>
<dbReference type="Proteomes" id="UP001630969">
    <property type="component" value="Unassembled WGS sequence"/>
</dbReference>
<dbReference type="Pfam" id="PF00884">
    <property type="entry name" value="Sulfatase"/>
    <property type="match status" value="1"/>
</dbReference>
<dbReference type="InterPro" id="IPR000917">
    <property type="entry name" value="Sulfatase_N"/>
</dbReference>
<comment type="caution">
    <text evidence="2">The sequence shown here is derived from an EMBL/GenBank/DDBJ whole genome shotgun (WGS) entry which is preliminary data.</text>
</comment>
<dbReference type="SUPFAM" id="SSF53649">
    <property type="entry name" value="Alkaline phosphatase-like"/>
    <property type="match status" value="1"/>
</dbReference>
<proteinExistence type="predicted"/>
<dbReference type="Gene3D" id="3.40.720.10">
    <property type="entry name" value="Alkaline Phosphatase, subunit A"/>
    <property type="match status" value="1"/>
</dbReference>